<dbReference type="InParanoid" id="B0W3F9"/>
<dbReference type="Proteomes" id="UP000002320">
    <property type="component" value="Unassembled WGS sequence"/>
</dbReference>
<proteinExistence type="predicted"/>
<dbReference type="InterPro" id="IPR001806">
    <property type="entry name" value="Small_GTPase"/>
</dbReference>
<evidence type="ECO:0000313" key="3">
    <source>
        <dbReference type="EMBL" id="EDS31302.1"/>
    </source>
</evidence>
<dbReference type="GO" id="GO:0003924">
    <property type="term" value="F:GTPase activity"/>
    <property type="evidence" value="ECO:0007669"/>
    <property type="project" value="InterPro"/>
</dbReference>
<organism>
    <name type="scientific">Culex quinquefasciatus</name>
    <name type="common">Southern house mosquito</name>
    <name type="synonym">Culex pungens</name>
    <dbReference type="NCBI Taxonomy" id="7176"/>
    <lineage>
        <taxon>Eukaryota</taxon>
        <taxon>Metazoa</taxon>
        <taxon>Ecdysozoa</taxon>
        <taxon>Arthropoda</taxon>
        <taxon>Hexapoda</taxon>
        <taxon>Insecta</taxon>
        <taxon>Pterygota</taxon>
        <taxon>Neoptera</taxon>
        <taxon>Endopterygota</taxon>
        <taxon>Diptera</taxon>
        <taxon>Nematocera</taxon>
        <taxon>Culicoidea</taxon>
        <taxon>Culicidae</taxon>
        <taxon>Culicinae</taxon>
        <taxon>Culicini</taxon>
        <taxon>Culex</taxon>
        <taxon>Culex</taxon>
    </lineage>
</organism>
<dbReference type="OrthoDB" id="8830751at2759"/>
<dbReference type="AlphaFoldDB" id="B0W3F9"/>
<dbReference type="GO" id="GO:0022412">
    <property type="term" value="P:cellular process involved in reproduction in multicellular organism"/>
    <property type="evidence" value="ECO:0007669"/>
    <property type="project" value="UniProtKB-ARBA"/>
</dbReference>
<dbReference type="PROSITE" id="PS51420">
    <property type="entry name" value="RHO"/>
    <property type="match status" value="1"/>
</dbReference>
<evidence type="ECO:0000313" key="5">
    <source>
        <dbReference type="Proteomes" id="UP000002320"/>
    </source>
</evidence>
<evidence type="ECO:0000256" key="1">
    <source>
        <dbReference type="ARBA" id="ARBA00022741"/>
    </source>
</evidence>
<dbReference type="SMART" id="SM00175">
    <property type="entry name" value="RAB"/>
    <property type="match status" value="1"/>
</dbReference>
<dbReference type="SMART" id="SM00173">
    <property type="entry name" value="RAS"/>
    <property type="match status" value="1"/>
</dbReference>
<dbReference type="Gene3D" id="3.40.50.300">
    <property type="entry name" value="P-loop containing nucleotide triphosphate hydrolases"/>
    <property type="match status" value="1"/>
</dbReference>
<accession>B0W3F9</accession>
<dbReference type="GO" id="GO:0003006">
    <property type="term" value="P:developmental process involved in reproduction"/>
    <property type="evidence" value="ECO:0007669"/>
    <property type="project" value="UniProtKB-ARBA"/>
</dbReference>
<dbReference type="InterPro" id="IPR005225">
    <property type="entry name" value="Small_GTP-bd"/>
</dbReference>
<dbReference type="EMBL" id="DS231831">
    <property type="protein sequence ID" value="EDS31302.1"/>
    <property type="molecule type" value="Genomic_DNA"/>
</dbReference>
<reference evidence="3" key="1">
    <citation type="submission" date="2007-03" db="EMBL/GenBank/DDBJ databases">
        <title>Annotation of Culex pipiens quinquefasciatus.</title>
        <authorList>
            <consortium name="The Broad Institute Genome Sequencing Platform"/>
            <person name="Atkinson P.W."/>
            <person name="Hemingway J."/>
            <person name="Christensen B.M."/>
            <person name="Higgs S."/>
            <person name="Kodira C."/>
            <person name="Hannick L."/>
            <person name="Megy K."/>
            <person name="O'Leary S."/>
            <person name="Pearson M."/>
            <person name="Haas B.J."/>
            <person name="Mauceli E."/>
            <person name="Wortman J.R."/>
            <person name="Lee N.H."/>
            <person name="Guigo R."/>
            <person name="Stanke M."/>
            <person name="Alvarado L."/>
            <person name="Amedeo P."/>
            <person name="Antoine C.H."/>
            <person name="Arensburger P."/>
            <person name="Bidwell S.L."/>
            <person name="Crawford M."/>
            <person name="Camaro F."/>
            <person name="Devon K."/>
            <person name="Engels R."/>
            <person name="Hammond M."/>
            <person name="Howarth C."/>
            <person name="Koehrsen M."/>
            <person name="Lawson D."/>
            <person name="Montgomery P."/>
            <person name="Nene V."/>
            <person name="Nusbaum C."/>
            <person name="Puiu D."/>
            <person name="Romero-Severson J."/>
            <person name="Severson D.W."/>
            <person name="Shumway M."/>
            <person name="Sisk P."/>
            <person name="Stolte C."/>
            <person name="Zeng Q."/>
            <person name="Eisenstadt E."/>
            <person name="Fraser-Liggett C."/>
            <person name="Strausberg R."/>
            <person name="Galagan J."/>
            <person name="Birren B."/>
            <person name="Collins F.H."/>
        </authorList>
    </citation>
    <scope>NUCLEOTIDE SEQUENCE [LARGE SCALE GENOMIC DNA]</scope>
    <source>
        <strain evidence="3">JHB</strain>
    </source>
</reference>
<dbReference type="SUPFAM" id="SSF52540">
    <property type="entry name" value="P-loop containing nucleoside triphosphate hydrolases"/>
    <property type="match status" value="1"/>
</dbReference>
<dbReference type="KEGG" id="cqu:CpipJ_CPIJ001703"/>
<dbReference type="EnsemblMetazoa" id="CPIJ001703-RA">
    <property type="protein sequence ID" value="CPIJ001703-PA"/>
    <property type="gene ID" value="CPIJ001703"/>
</dbReference>
<dbReference type="GO" id="GO:0035006">
    <property type="term" value="P:melanization defense response"/>
    <property type="evidence" value="ECO:0007669"/>
    <property type="project" value="UniProtKB-ARBA"/>
</dbReference>
<dbReference type="GO" id="GO:0035099">
    <property type="term" value="P:hemocyte migration"/>
    <property type="evidence" value="ECO:0007669"/>
    <property type="project" value="UniProtKB-ARBA"/>
</dbReference>
<dbReference type="GO" id="GO:0005525">
    <property type="term" value="F:GTP binding"/>
    <property type="evidence" value="ECO:0007669"/>
    <property type="project" value="UniProtKB-KW"/>
</dbReference>
<dbReference type="STRING" id="7176.B0W3F9"/>
<dbReference type="HOGENOM" id="CLU_041217_21_7_1"/>
<keyword evidence="1" id="KW-0547">Nucleotide-binding</keyword>
<dbReference type="GO" id="GO:0007264">
    <property type="term" value="P:small GTPase-mediated signal transduction"/>
    <property type="evidence" value="ECO:0007669"/>
    <property type="project" value="InterPro"/>
</dbReference>
<dbReference type="InterPro" id="IPR027417">
    <property type="entry name" value="P-loop_NTPase"/>
</dbReference>
<keyword evidence="2" id="KW-0342">GTP-binding</keyword>
<reference evidence="4" key="2">
    <citation type="submission" date="2020-05" db="UniProtKB">
        <authorList>
            <consortium name="EnsemblMetazoa"/>
        </authorList>
    </citation>
    <scope>IDENTIFICATION</scope>
    <source>
        <strain evidence="4">JHB</strain>
    </source>
</reference>
<dbReference type="OMA" id="CDANGPS"/>
<dbReference type="GO" id="GO:0001667">
    <property type="term" value="P:ameboidal-type cell migration"/>
    <property type="evidence" value="ECO:0007669"/>
    <property type="project" value="UniProtKB-ARBA"/>
</dbReference>
<dbReference type="SMART" id="SM00174">
    <property type="entry name" value="RHO"/>
    <property type="match status" value="1"/>
</dbReference>
<protein>
    <submittedName>
        <fullName evidence="3">Rho GTPase</fullName>
    </submittedName>
</protein>
<evidence type="ECO:0000313" key="4">
    <source>
        <dbReference type="EnsemblMetazoa" id="CPIJ001703-PA"/>
    </source>
</evidence>
<dbReference type="InterPro" id="IPR003578">
    <property type="entry name" value="Small_GTPase_Rho"/>
</dbReference>
<dbReference type="PROSITE" id="PS51419">
    <property type="entry name" value="RAB"/>
    <property type="match status" value="1"/>
</dbReference>
<dbReference type="PRINTS" id="PR00449">
    <property type="entry name" value="RASTRNSFRMNG"/>
</dbReference>
<sequence>MEELPFLSGKVRPAVDEHDDDDASIIGKIIRARRRKMDVSVDGRPICVTLCDTAGQDALDPLRQLCYPDSDVFLLCFSVVQPESFRSVAAKWEPEIAKLRRAALLLVGTQSDLRTDRATVLKLQNEGEKPVPVSAAWDFARKIGAKYIETSSHKKERIKEVFDTAIWDVLQAREFNRKRPLWKRMLCLTCADGD</sequence>
<name>B0W3F9_CULQU</name>
<dbReference type="Pfam" id="PF00071">
    <property type="entry name" value="Ras"/>
    <property type="match status" value="1"/>
</dbReference>
<gene>
    <name evidence="4" type="primary">6032683</name>
    <name evidence="3" type="ORF">CpipJ_CPIJ001703</name>
</gene>
<dbReference type="VEuPathDB" id="VectorBase:CPIJ001703"/>
<dbReference type="VEuPathDB" id="VectorBase:CQUJHB001111"/>
<dbReference type="PROSITE" id="PS51421">
    <property type="entry name" value="RAS"/>
    <property type="match status" value="1"/>
</dbReference>
<dbReference type="eggNOG" id="KOG0393">
    <property type="taxonomic scope" value="Eukaryota"/>
</dbReference>
<evidence type="ECO:0000256" key="2">
    <source>
        <dbReference type="ARBA" id="ARBA00023134"/>
    </source>
</evidence>
<keyword evidence="5" id="KW-1185">Reference proteome</keyword>
<dbReference type="PANTHER" id="PTHR24072">
    <property type="entry name" value="RHO FAMILY GTPASE"/>
    <property type="match status" value="1"/>
</dbReference>
<dbReference type="NCBIfam" id="TIGR00231">
    <property type="entry name" value="small_GTP"/>
    <property type="match status" value="1"/>
</dbReference>